<evidence type="ECO:0000313" key="4">
    <source>
        <dbReference type="Proteomes" id="UP001164746"/>
    </source>
</evidence>
<sequence>MFSLFLLSLVLRKRSEVAENLGIDNPAFGHKTRASSGDVSNEILDVIYDEVADSTRKDSDIGTDVDNVFIDSQTEQPSDNEADNKNVDIENAEPENDNTQAVGQFKTVIEVKDKPASPKI</sequence>
<keyword evidence="4" id="KW-1185">Reference proteome</keyword>
<evidence type="ECO:0000313" key="3">
    <source>
        <dbReference type="EMBL" id="WAR11084.1"/>
    </source>
</evidence>
<feature type="region of interest" description="Disordered" evidence="1">
    <location>
        <begin position="70"/>
        <end position="120"/>
    </location>
</feature>
<protein>
    <submittedName>
        <fullName evidence="3">Uncharacterized protein</fullName>
    </submittedName>
</protein>
<accession>A0ABY7EPN4</accession>
<gene>
    <name evidence="3" type="ORF">MAR_036160</name>
</gene>
<keyword evidence="2" id="KW-0732">Signal</keyword>
<evidence type="ECO:0000256" key="2">
    <source>
        <dbReference type="SAM" id="SignalP"/>
    </source>
</evidence>
<reference evidence="3" key="1">
    <citation type="submission" date="2022-11" db="EMBL/GenBank/DDBJ databases">
        <title>Centuries of genome instability and evolution in soft-shell clam transmissible cancer (bioRxiv).</title>
        <authorList>
            <person name="Hart S.F.M."/>
            <person name="Yonemitsu M.A."/>
            <person name="Giersch R.M."/>
            <person name="Beal B.F."/>
            <person name="Arriagada G."/>
            <person name="Davis B.W."/>
            <person name="Ostrander E.A."/>
            <person name="Goff S.P."/>
            <person name="Metzger M.J."/>
        </authorList>
    </citation>
    <scope>NUCLEOTIDE SEQUENCE</scope>
    <source>
        <strain evidence="3">MELC-2E11</strain>
        <tissue evidence="3">Siphon/mantle</tissue>
    </source>
</reference>
<name>A0ABY7EPN4_MYAAR</name>
<feature type="compositionally biased region" description="Polar residues" evidence="1">
    <location>
        <begin position="70"/>
        <end position="79"/>
    </location>
</feature>
<evidence type="ECO:0000256" key="1">
    <source>
        <dbReference type="SAM" id="MobiDB-lite"/>
    </source>
</evidence>
<feature type="chain" id="PRO_5047312805" evidence="2">
    <location>
        <begin position="19"/>
        <end position="120"/>
    </location>
</feature>
<dbReference type="Proteomes" id="UP001164746">
    <property type="component" value="Chromosome 7"/>
</dbReference>
<proteinExistence type="predicted"/>
<organism evidence="3 4">
    <name type="scientific">Mya arenaria</name>
    <name type="common">Soft-shell clam</name>
    <dbReference type="NCBI Taxonomy" id="6604"/>
    <lineage>
        <taxon>Eukaryota</taxon>
        <taxon>Metazoa</taxon>
        <taxon>Spiralia</taxon>
        <taxon>Lophotrochozoa</taxon>
        <taxon>Mollusca</taxon>
        <taxon>Bivalvia</taxon>
        <taxon>Autobranchia</taxon>
        <taxon>Heteroconchia</taxon>
        <taxon>Euheterodonta</taxon>
        <taxon>Imparidentia</taxon>
        <taxon>Neoheterodontei</taxon>
        <taxon>Myida</taxon>
        <taxon>Myoidea</taxon>
        <taxon>Myidae</taxon>
        <taxon>Mya</taxon>
    </lineage>
</organism>
<feature type="signal peptide" evidence="2">
    <location>
        <begin position="1"/>
        <end position="18"/>
    </location>
</feature>
<dbReference type="EMBL" id="CP111018">
    <property type="protein sequence ID" value="WAR11084.1"/>
    <property type="molecule type" value="Genomic_DNA"/>
</dbReference>
<feature type="compositionally biased region" description="Basic and acidic residues" evidence="1">
    <location>
        <begin position="109"/>
        <end position="120"/>
    </location>
</feature>